<protein>
    <submittedName>
        <fullName evidence="1">Uncharacterized protein</fullName>
    </submittedName>
</protein>
<name>A0AAV7VIJ4_PLEWA</name>
<gene>
    <name evidence="1" type="ORF">NDU88_004942</name>
</gene>
<dbReference type="Proteomes" id="UP001066276">
    <property type="component" value="Chromosome 2_1"/>
</dbReference>
<comment type="caution">
    <text evidence="1">The sequence shown here is derived from an EMBL/GenBank/DDBJ whole genome shotgun (WGS) entry which is preliminary data.</text>
</comment>
<keyword evidence="2" id="KW-1185">Reference proteome</keyword>
<accession>A0AAV7VIJ4</accession>
<sequence length="136" mass="14817">MMIIVIGNIVMLKSTGQTGMGIEATEEGVLTGESRKAVAGTDQSMTGEGHLHHGEGHHLQEEDHLLMEELHLTEEHPLATEVVSAAGRGIATARAEDRLLQKDLTEKSTSEQKGLKQNLEAEVWGVAFRRAYSSQM</sequence>
<organism evidence="1 2">
    <name type="scientific">Pleurodeles waltl</name>
    <name type="common">Iberian ribbed newt</name>
    <dbReference type="NCBI Taxonomy" id="8319"/>
    <lineage>
        <taxon>Eukaryota</taxon>
        <taxon>Metazoa</taxon>
        <taxon>Chordata</taxon>
        <taxon>Craniata</taxon>
        <taxon>Vertebrata</taxon>
        <taxon>Euteleostomi</taxon>
        <taxon>Amphibia</taxon>
        <taxon>Batrachia</taxon>
        <taxon>Caudata</taxon>
        <taxon>Salamandroidea</taxon>
        <taxon>Salamandridae</taxon>
        <taxon>Pleurodelinae</taxon>
        <taxon>Pleurodeles</taxon>
    </lineage>
</organism>
<evidence type="ECO:0000313" key="2">
    <source>
        <dbReference type="Proteomes" id="UP001066276"/>
    </source>
</evidence>
<dbReference type="AlphaFoldDB" id="A0AAV7VIJ4"/>
<reference evidence="1" key="1">
    <citation type="journal article" date="2022" name="bioRxiv">
        <title>Sequencing and chromosome-scale assembly of the giantPleurodeles waltlgenome.</title>
        <authorList>
            <person name="Brown T."/>
            <person name="Elewa A."/>
            <person name="Iarovenko S."/>
            <person name="Subramanian E."/>
            <person name="Araus A.J."/>
            <person name="Petzold A."/>
            <person name="Susuki M."/>
            <person name="Suzuki K.-i.T."/>
            <person name="Hayashi T."/>
            <person name="Toyoda A."/>
            <person name="Oliveira C."/>
            <person name="Osipova E."/>
            <person name="Leigh N.D."/>
            <person name="Simon A."/>
            <person name="Yun M.H."/>
        </authorList>
    </citation>
    <scope>NUCLEOTIDE SEQUENCE</scope>
    <source>
        <strain evidence="1">20211129_DDA</strain>
        <tissue evidence="1">Liver</tissue>
    </source>
</reference>
<dbReference type="EMBL" id="JANPWB010000003">
    <property type="protein sequence ID" value="KAJ1201127.1"/>
    <property type="molecule type" value="Genomic_DNA"/>
</dbReference>
<evidence type="ECO:0000313" key="1">
    <source>
        <dbReference type="EMBL" id="KAJ1201127.1"/>
    </source>
</evidence>
<proteinExistence type="predicted"/>